<feature type="domain" description="RNA-binding S4" evidence="5">
    <location>
        <begin position="1"/>
        <end position="63"/>
    </location>
</feature>
<proteinExistence type="inferred from homology"/>
<evidence type="ECO:0000256" key="4">
    <source>
        <dbReference type="RuleBase" id="RU003887"/>
    </source>
</evidence>
<sequence>MRLNKFIAGCGYCSRREADRLIAARRVLVNGQVARLGTQVSVKDKVEVDHQLISNKQKKVYLAFFKPVGVITTTDSKSDNNVMDYVNIPTRIFPVGRLDVASSGLLILTNDGELAQKLMRHENNVEKEYEVEVDKKVTLEFLSQMASGVQISYSYKTLPAKVKKLGHNKFSIILVEGKNRQIRKMCEHLGYSVKKLVRTRIGQVKLLGLKPGEWRELKDFKPQP</sequence>
<dbReference type="FunFam" id="3.10.290.10:FF:000003">
    <property type="entry name" value="Pseudouridine synthase"/>
    <property type="match status" value="1"/>
</dbReference>
<dbReference type="Proteomes" id="UP000230935">
    <property type="component" value="Unassembled WGS sequence"/>
</dbReference>
<name>A0A2H0W251_9BACT</name>
<dbReference type="Pfam" id="PF00849">
    <property type="entry name" value="PseudoU_synth_2"/>
    <property type="match status" value="1"/>
</dbReference>
<keyword evidence="2 4" id="KW-0413">Isomerase</keyword>
<dbReference type="GO" id="GO:0120159">
    <property type="term" value="F:rRNA pseudouridine synthase activity"/>
    <property type="evidence" value="ECO:0007669"/>
    <property type="project" value="UniProtKB-ARBA"/>
</dbReference>
<dbReference type="EC" id="5.4.99.-" evidence="4"/>
<accession>A0A2H0W251</accession>
<comment type="similarity">
    <text evidence="1 4">Belongs to the pseudouridine synthase RsuA family.</text>
</comment>
<evidence type="ECO:0000313" key="7">
    <source>
        <dbReference type="Proteomes" id="UP000230935"/>
    </source>
</evidence>
<dbReference type="GO" id="GO:0003723">
    <property type="term" value="F:RNA binding"/>
    <property type="evidence" value="ECO:0007669"/>
    <property type="project" value="UniProtKB-KW"/>
</dbReference>
<dbReference type="InterPro" id="IPR002942">
    <property type="entry name" value="S4_RNA-bd"/>
</dbReference>
<dbReference type="InterPro" id="IPR020094">
    <property type="entry name" value="TruA/RsuA/RluB/E/F_N"/>
</dbReference>
<comment type="caution">
    <text evidence="6">The sequence shown here is derived from an EMBL/GenBank/DDBJ whole genome shotgun (WGS) entry which is preliminary data.</text>
</comment>
<dbReference type="Gene3D" id="3.10.290.10">
    <property type="entry name" value="RNA-binding S4 domain"/>
    <property type="match status" value="1"/>
</dbReference>
<dbReference type="InterPro" id="IPR036986">
    <property type="entry name" value="S4_RNA-bd_sf"/>
</dbReference>
<evidence type="ECO:0000313" key="6">
    <source>
        <dbReference type="EMBL" id="PIS04700.1"/>
    </source>
</evidence>
<evidence type="ECO:0000256" key="3">
    <source>
        <dbReference type="PROSITE-ProRule" id="PRU00182"/>
    </source>
</evidence>
<organism evidence="6 7">
    <name type="scientific">Candidatus Buchananbacteria bacterium CG10_big_fil_rev_8_21_14_0_10_42_9</name>
    <dbReference type="NCBI Taxonomy" id="1974526"/>
    <lineage>
        <taxon>Bacteria</taxon>
        <taxon>Candidatus Buchananiibacteriota</taxon>
    </lineage>
</organism>
<evidence type="ECO:0000259" key="5">
    <source>
        <dbReference type="SMART" id="SM00363"/>
    </source>
</evidence>
<dbReference type="EMBL" id="PEZZ01000040">
    <property type="protein sequence ID" value="PIS04700.1"/>
    <property type="molecule type" value="Genomic_DNA"/>
</dbReference>
<dbReference type="GO" id="GO:0000455">
    <property type="term" value="P:enzyme-directed rRNA pseudouridine synthesis"/>
    <property type="evidence" value="ECO:0007669"/>
    <property type="project" value="UniProtKB-ARBA"/>
</dbReference>
<dbReference type="PROSITE" id="PS50889">
    <property type="entry name" value="S4"/>
    <property type="match status" value="1"/>
</dbReference>
<dbReference type="NCBIfam" id="TIGR00093">
    <property type="entry name" value="pseudouridine synthase"/>
    <property type="match status" value="1"/>
</dbReference>
<dbReference type="PANTHER" id="PTHR47683:SF2">
    <property type="entry name" value="RNA-BINDING S4 DOMAIN-CONTAINING PROTEIN"/>
    <property type="match status" value="1"/>
</dbReference>
<dbReference type="SMART" id="SM00363">
    <property type="entry name" value="S4"/>
    <property type="match status" value="1"/>
</dbReference>
<dbReference type="InterPro" id="IPR020103">
    <property type="entry name" value="PsdUridine_synth_cat_dom_sf"/>
</dbReference>
<dbReference type="InterPro" id="IPR006145">
    <property type="entry name" value="PsdUridine_synth_RsuA/RluA"/>
</dbReference>
<dbReference type="InterPro" id="IPR000748">
    <property type="entry name" value="PsdUridine_synth_RsuA/RluB/E/F"/>
</dbReference>
<dbReference type="Gene3D" id="3.30.70.1560">
    <property type="entry name" value="Alpha-L RNA-binding motif"/>
    <property type="match status" value="1"/>
</dbReference>
<dbReference type="PANTHER" id="PTHR47683">
    <property type="entry name" value="PSEUDOURIDINE SYNTHASE FAMILY PROTEIN-RELATED"/>
    <property type="match status" value="1"/>
</dbReference>
<dbReference type="InterPro" id="IPR042092">
    <property type="entry name" value="PsdUridine_s_RsuA/RluB/E/F_cat"/>
</dbReference>
<keyword evidence="3" id="KW-0694">RNA-binding</keyword>
<dbReference type="InterPro" id="IPR018496">
    <property type="entry name" value="PsdUridine_synth_RsuA/RluB_CS"/>
</dbReference>
<dbReference type="PROSITE" id="PS01149">
    <property type="entry name" value="PSI_RSU"/>
    <property type="match status" value="1"/>
</dbReference>
<dbReference type="SUPFAM" id="SSF55120">
    <property type="entry name" value="Pseudouridine synthase"/>
    <property type="match status" value="1"/>
</dbReference>
<dbReference type="CDD" id="cd00165">
    <property type="entry name" value="S4"/>
    <property type="match status" value="1"/>
</dbReference>
<evidence type="ECO:0000256" key="2">
    <source>
        <dbReference type="ARBA" id="ARBA00023235"/>
    </source>
</evidence>
<protein>
    <recommendedName>
        <fullName evidence="4">Pseudouridine synthase</fullName>
        <ecNumber evidence="4">5.4.99.-</ecNumber>
    </recommendedName>
</protein>
<gene>
    <name evidence="6" type="ORF">COT81_05025</name>
</gene>
<reference evidence="7" key="1">
    <citation type="submission" date="2017-09" db="EMBL/GenBank/DDBJ databases">
        <title>Depth-based differentiation of microbial function through sediment-hosted aquifers and enrichment of novel symbionts in the deep terrestrial subsurface.</title>
        <authorList>
            <person name="Probst A.J."/>
            <person name="Ladd B."/>
            <person name="Jarett J.K."/>
            <person name="Geller-Mcgrath D.E."/>
            <person name="Sieber C.M.K."/>
            <person name="Emerson J.B."/>
            <person name="Anantharaman K."/>
            <person name="Thomas B.C."/>
            <person name="Malmstrom R."/>
            <person name="Stieglmeier M."/>
            <person name="Klingl A."/>
            <person name="Woyke T."/>
            <person name="Ryan C.M."/>
            <person name="Banfield J.F."/>
        </authorList>
    </citation>
    <scope>NUCLEOTIDE SEQUENCE [LARGE SCALE GENOMIC DNA]</scope>
</reference>
<evidence type="ECO:0000256" key="1">
    <source>
        <dbReference type="ARBA" id="ARBA00008348"/>
    </source>
</evidence>
<dbReference type="AlphaFoldDB" id="A0A2H0W251"/>
<dbReference type="FunFam" id="3.30.70.1560:FF:000002">
    <property type="entry name" value="Pseudouridine synthase"/>
    <property type="match status" value="1"/>
</dbReference>
<dbReference type="SUPFAM" id="SSF55174">
    <property type="entry name" value="Alpha-L RNA-binding motif"/>
    <property type="match status" value="1"/>
</dbReference>
<dbReference type="InterPro" id="IPR050343">
    <property type="entry name" value="RsuA_PseudoU_synthase"/>
</dbReference>
<dbReference type="Gene3D" id="3.30.70.580">
    <property type="entry name" value="Pseudouridine synthase I, catalytic domain, N-terminal subdomain"/>
    <property type="match status" value="1"/>
</dbReference>
<dbReference type="Pfam" id="PF01479">
    <property type="entry name" value="S4"/>
    <property type="match status" value="1"/>
</dbReference>